<keyword evidence="7" id="KW-1185">Reference proteome</keyword>
<dbReference type="EMBL" id="UFRQ01000003">
    <property type="protein sequence ID" value="SUT96146.1"/>
    <property type="molecule type" value="Genomic_DNA"/>
</dbReference>
<dbReference type="GO" id="GO:0016020">
    <property type="term" value="C:membrane"/>
    <property type="evidence" value="ECO:0007669"/>
    <property type="project" value="UniProtKB-SubCell"/>
</dbReference>
<feature type="transmembrane region" description="Helical" evidence="5">
    <location>
        <begin position="68"/>
        <end position="89"/>
    </location>
</feature>
<dbReference type="PANTHER" id="PTHR43847">
    <property type="entry name" value="BLL3993 PROTEIN"/>
    <property type="match status" value="1"/>
</dbReference>
<dbReference type="InterPro" id="IPR007269">
    <property type="entry name" value="ICMT_MeTrfase"/>
</dbReference>
<gene>
    <name evidence="6" type="ORF">NCTC10801_02647</name>
</gene>
<proteinExistence type="predicted"/>
<protein>
    <recommendedName>
        <fullName evidence="8">Isoprenylcysteine carboxyl methyltransferase</fullName>
    </recommendedName>
</protein>
<organism evidence="6 7">
    <name type="scientific">[Actinobacillus] rossii</name>
    <dbReference type="NCBI Taxonomy" id="123820"/>
    <lineage>
        <taxon>Bacteria</taxon>
        <taxon>Pseudomonadati</taxon>
        <taxon>Pseudomonadota</taxon>
        <taxon>Gammaproteobacteria</taxon>
        <taxon>Pasteurellales</taxon>
        <taxon>Pasteurellaceae</taxon>
    </lineage>
</organism>
<sequence length="170" mass="19579">MFTINILFVITFCIRLYTLSISIRNEKNLIAKGAIQYGKTNSILLSIAHIVFYFCAIIEANIRHATITTLSLAGLVILFFAIVMLFVVINQLKDIWTVKLYILPEHKINDSFLFKYIRHPNYFLNIIPELIGLSLLCHAQTTACYGLPIYAILLFIRIRQEEQVMAPLRI</sequence>
<evidence type="ECO:0000256" key="1">
    <source>
        <dbReference type="ARBA" id="ARBA00004141"/>
    </source>
</evidence>
<evidence type="ECO:0000313" key="7">
    <source>
        <dbReference type="Proteomes" id="UP000254649"/>
    </source>
</evidence>
<keyword evidence="3 5" id="KW-1133">Transmembrane helix</keyword>
<dbReference type="GO" id="GO:0004671">
    <property type="term" value="F:protein C-terminal S-isoprenylcysteine carboxyl O-methyltransferase activity"/>
    <property type="evidence" value="ECO:0007669"/>
    <property type="project" value="InterPro"/>
</dbReference>
<evidence type="ECO:0000256" key="5">
    <source>
        <dbReference type="SAM" id="Phobius"/>
    </source>
</evidence>
<reference evidence="6 7" key="1">
    <citation type="submission" date="2018-06" db="EMBL/GenBank/DDBJ databases">
        <authorList>
            <consortium name="Pathogen Informatics"/>
            <person name="Doyle S."/>
        </authorList>
    </citation>
    <scope>NUCLEOTIDE SEQUENCE [LARGE SCALE GENOMIC DNA]</scope>
    <source>
        <strain evidence="6 7">NCTC10801</strain>
    </source>
</reference>
<dbReference type="Proteomes" id="UP000254649">
    <property type="component" value="Unassembled WGS sequence"/>
</dbReference>
<dbReference type="InterPro" id="IPR052527">
    <property type="entry name" value="Metal_cation-efflux_comp"/>
</dbReference>
<dbReference type="PANTHER" id="PTHR43847:SF1">
    <property type="entry name" value="BLL3993 PROTEIN"/>
    <property type="match status" value="1"/>
</dbReference>
<name>A0A380U491_9PAST</name>
<keyword evidence="2 5" id="KW-0812">Transmembrane</keyword>
<evidence type="ECO:0000256" key="3">
    <source>
        <dbReference type="ARBA" id="ARBA00022989"/>
    </source>
</evidence>
<evidence type="ECO:0000313" key="6">
    <source>
        <dbReference type="EMBL" id="SUT96146.1"/>
    </source>
</evidence>
<dbReference type="OrthoDB" id="5363370at2"/>
<keyword evidence="4 5" id="KW-0472">Membrane</keyword>
<dbReference type="AlphaFoldDB" id="A0A380U491"/>
<evidence type="ECO:0000256" key="2">
    <source>
        <dbReference type="ARBA" id="ARBA00022692"/>
    </source>
</evidence>
<dbReference type="Pfam" id="PF04140">
    <property type="entry name" value="ICMT"/>
    <property type="match status" value="1"/>
</dbReference>
<evidence type="ECO:0008006" key="8">
    <source>
        <dbReference type="Google" id="ProtNLM"/>
    </source>
</evidence>
<accession>A0A380U491</accession>
<comment type="subcellular location">
    <subcellularLocation>
        <location evidence="1">Membrane</location>
        <topology evidence="1">Multi-pass membrane protein</topology>
    </subcellularLocation>
</comment>
<feature type="transmembrane region" description="Helical" evidence="5">
    <location>
        <begin position="6"/>
        <end position="23"/>
    </location>
</feature>
<dbReference type="Gene3D" id="1.20.120.1630">
    <property type="match status" value="1"/>
</dbReference>
<feature type="transmembrane region" description="Helical" evidence="5">
    <location>
        <begin position="43"/>
        <end position="62"/>
    </location>
</feature>
<evidence type="ECO:0000256" key="4">
    <source>
        <dbReference type="ARBA" id="ARBA00023136"/>
    </source>
</evidence>